<dbReference type="AlphaFoldDB" id="A0A3P6AVB7"/>
<protein>
    <submittedName>
        <fullName evidence="1">Uncharacterized protein</fullName>
    </submittedName>
</protein>
<name>A0A3P6AVB7_BRAOL</name>
<dbReference type="EMBL" id="LR031872">
    <property type="protein sequence ID" value="VDC93715.1"/>
    <property type="molecule type" value="Genomic_DNA"/>
</dbReference>
<evidence type="ECO:0000313" key="1">
    <source>
        <dbReference type="EMBL" id="VDC93715.1"/>
    </source>
</evidence>
<proteinExistence type="predicted"/>
<organism evidence="1">
    <name type="scientific">Brassica oleracea</name>
    <name type="common">Wild cabbage</name>
    <dbReference type="NCBI Taxonomy" id="3712"/>
    <lineage>
        <taxon>Eukaryota</taxon>
        <taxon>Viridiplantae</taxon>
        <taxon>Streptophyta</taxon>
        <taxon>Embryophyta</taxon>
        <taxon>Tracheophyta</taxon>
        <taxon>Spermatophyta</taxon>
        <taxon>Magnoliopsida</taxon>
        <taxon>eudicotyledons</taxon>
        <taxon>Gunneridae</taxon>
        <taxon>Pentapetalae</taxon>
        <taxon>rosids</taxon>
        <taxon>malvids</taxon>
        <taxon>Brassicales</taxon>
        <taxon>Brassicaceae</taxon>
        <taxon>Brassiceae</taxon>
        <taxon>Brassica</taxon>
    </lineage>
</organism>
<accession>A0A3P6AVB7</accession>
<reference evidence="1" key="1">
    <citation type="submission" date="2018-11" db="EMBL/GenBank/DDBJ databases">
        <authorList>
            <consortium name="Genoscope - CEA"/>
            <person name="William W."/>
        </authorList>
    </citation>
    <scope>NUCLEOTIDE SEQUENCE</scope>
</reference>
<sequence length="104" mass="12449">MAEKRFEYRYVTEEELEELKHREFSGWMFTYVSAGMTRGETFDDWIREMVRGAEYIMEIKYPDMVGLRCTIFYCDWYDNTPDRGVRTYAFGVTSVHSLLKVAIL</sequence>
<gene>
    <name evidence="1" type="ORF">BOLC3T17057H</name>
</gene>